<evidence type="ECO:0000256" key="17">
    <source>
        <dbReference type="NCBIfam" id="TIGR00560"/>
    </source>
</evidence>
<dbReference type="InterPro" id="IPR050324">
    <property type="entry name" value="CDP-alcohol_PTase-I"/>
</dbReference>
<evidence type="ECO:0000256" key="14">
    <source>
        <dbReference type="ARBA" id="ARBA00023209"/>
    </source>
</evidence>
<dbReference type="NCBIfam" id="TIGR00560">
    <property type="entry name" value="pgsA"/>
    <property type="match status" value="1"/>
</dbReference>
<keyword evidence="15" id="KW-1208">Phospholipid metabolism</keyword>
<dbReference type="Pfam" id="PF01066">
    <property type="entry name" value="CDP-OH_P_transf"/>
    <property type="match status" value="1"/>
</dbReference>
<evidence type="ECO:0000256" key="19">
    <source>
        <dbReference type="SAM" id="Phobius"/>
    </source>
</evidence>
<comment type="pathway">
    <text evidence="4">Lipid metabolism.</text>
</comment>
<dbReference type="PIRSF" id="PIRSF000847">
    <property type="entry name" value="Phos_ph_gly_syn"/>
    <property type="match status" value="1"/>
</dbReference>
<accession>A0ABV9GJX9</accession>
<evidence type="ECO:0000256" key="4">
    <source>
        <dbReference type="ARBA" id="ARBA00005189"/>
    </source>
</evidence>
<dbReference type="InterPro" id="IPR000462">
    <property type="entry name" value="CDP-OH_P_trans"/>
</dbReference>
<keyword evidence="11 19" id="KW-1133">Transmembrane helix</keyword>
<comment type="similarity">
    <text evidence="5 18">Belongs to the CDP-alcohol phosphatidyltransferase class-I family.</text>
</comment>
<proteinExistence type="inferred from homology"/>
<keyword evidence="12" id="KW-0443">Lipid metabolism</keyword>
<evidence type="ECO:0000256" key="1">
    <source>
        <dbReference type="ARBA" id="ARBA00003973"/>
    </source>
</evidence>
<evidence type="ECO:0000256" key="6">
    <source>
        <dbReference type="ARBA" id="ARBA00013170"/>
    </source>
</evidence>
<keyword evidence="9 18" id="KW-0808">Transferase</keyword>
<evidence type="ECO:0000256" key="10">
    <source>
        <dbReference type="ARBA" id="ARBA00022692"/>
    </source>
</evidence>
<feature type="transmembrane region" description="Helical" evidence="19">
    <location>
        <begin position="40"/>
        <end position="58"/>
    </location>
</feature>
<evidence type="ECO:0000256" key="12">
    <source>
        <dbReference type="ARBA" id="ARBA00023098"/>
    </source>
</evidence>
<dbReference type="PANTHER" id="PTHR14269">
    <property type="entry name" value="CDP-DIACYLGLYCEROL--GLYCEROL-3-PHOSPHATE 3-PHOSPHATIDYLTRANSFERASE-RELATED"/>
    <property type="match status" value="1"/>
</dbReference>
<evidence type="ECO:0000313" key="20">
    <source>
        <dbReference type="EMBL" id="MFC4617412.1"/>
    </source>
</evidence>
<evidence type="ECO:0000256" key="13">
    <source>
        <dbReference type="ARBA" id="ARBA00023136"/>
    </source>
</evidence>
<organism evidence="20 21">
    <name type="scientific">Camelliibacillus cellulosilyticus</name>
    <dbReference type="NCBI Taxonomy" id="2174486"/>
    <lineage>
        <taxon>Bacteria</taxon>
        <taxon>Bacillati</taxon>
        <taxon>Bacillota</taxon>
        <taxon>Bacilli</taxon>
        <taxon>Bacillales</taxon>
        <taxon>Sporolactobacillaceae</taxon>
        <taxon>Camelliibacillus</taxon>
    </lineage>
</organism>
<dbReference type="Proteomes" id="UP001596022">
    <property type="component" value="Unassembled WGS sequence"/>
</dbReference>
<evidence type="ECO:0000256" key="8">
    <source>
        <dbReference type="ARBA" id="ARBA00022516"/>
    </source>
</evidence>
<evidence type="ECO:0000256" key="18">
    <source>
        <dbReference type="RuleBase" id="RU003750"/>
    </source>
</evidence>
<dbReference type="Gene3D" id="1.20.120.1760">
    <property type="match status" value="1"/>
</dbReference>
<evidence type="ECO:0000256" key="2">
    <source>
        <dbReference type="ARBA" id="ARBA00004141"/>
    </source>
</evidence>
<sequence length="192" mass="21412">MNIANKLTLSRVIMIPIFLIFFLVPMPLGEIAIWHADISVPRLIAAVIFVIASITDKLDGYYARKYHLVTNFGKFLDPLADKLLVMSAFVGLVGLGDIPSWMVIIILAREFAVTGLRLIAVEEGEVIAASRIAQWKTAFQMIAVILLLFNNPPFGMNGFPLADICLWIAVALTVISGWDYFYKNRALILKSR</sequence>
<reference evidence="21" key="1">
    <citation type="journal article" date="2019" name="Int. J. Syst. Evol. Microbiol.">
        <title>The Global Catalogue of Microorganisms (GCM) 10K type strain sequencing project: providing services to taxonomists for standard genome sequencing and annotation.</title>
        <authorList>
            <consortium name="The Broad Institute Genomics Platform"/>
            <consortium name="The Broad Institute Genome Sequencing Center for Infectious Disease"/>
            <person name="Wu L."/>
            <person name="Ma J."/>
        </authorList>
    </citation>
    <scope>NUCLEOTIDE SEQUENCE [LARGE SCALE GENOMIC DNA]</scope>
    <source>
        <strain evidence="21">CGMCC 1.16306</strain>
    </source>
</reference>
<keyword evidence="10 19" id="KW-0812">Transmembrane</keyword>
<dbReference type="InterPro" id="IPR004570">
    <property type="entry name" value="Phosphatidylglycerol_P_synth"/>
</dbReference>
<dbReference type="InterPro" id="IPR048254">
    <property type="entry name" value="CDP_ALCOHOL_P_TRANSF_CS"/>
</dbReference>
<feature type="transmembrane region" description="Helical" evidence="19">
    <location>
        <begin position="79"/>
        <end position="95"/>
    </location>
</feature>
<keyword evidence="21" id="KW-1185">Reference proteome</keyword>
<comment type="catalytic activity">
    <reaction evidence="16">
        <text>a CDP-1,2-diacyl-sn-glycerol + sn-glycerol 3-phosphate = a 1,2-diacyl-sn-glycero-3-phospho-(1'-sn-glycero-3'-phosphate) + CMP + H(+)</text>
        <dbReference type="Rhea" id="RHEA:12593"/>
        <dbReference type="ChEBI" id="CHEBI:15378"/>
        <dbReference type="ChEBI" id="CHEBI:57597"/>
        <dbReference type="ChEBI" id="CHEBI:58332"/>
        <dbReference type="ChEBI" id="CHEBI:60110"/>
        <dbReference type="ChEBI" id="CHEBI:60377"/>
        <dbReference type="EC" id="2.7.8.5"/>
    </reaction>
</comment>
<evidence type="ECO:0000313" key="21">
    <source>
        <dbReference type="Proteomes" id="UP001596022"/>
    </source>
</evidence>
<keyword evidence="8" id="KW-0444">Lipid biosynthesis</keyword>
<dbReference type="EMBL" id="JBHSFW010000001">
    <property type="protein sequence ID" value="MFC4617412.1"/>
    <property type="molecule type" value="Genomic_DNA"/>
</dbReference>
<evidence type="ECO:0000256" key="9">
    <source>
        <dbReference type="ARBA" id="ARBA00022679"/>
    </source>
</evidence>
<feature type="transmembrane region" description="Helical" evidence="19">
    <location>
        <begin position="161"/>
        <end position="182"/>
    </location>
</feature>
<comment type="caution">
    <text evidence="20">The sequence shown here is derived from an EMBL/GenBank/DDBJ whole genome shotgun (WGS) entry which is preliminary data.</text>
</comment>
<evidence type="ECO:0000256" key="15">
    <source>
        <dbReference type="ARBA" id="ARBA00023264"/>
    </source>
</evidence>
<dbReference type="PROSITE" id="PS00379">
    <property type="entry name" value="CDP_ALCOHOL_P_TRANSF"/>
    <property type="match status" value="1"/>
</dbReference>
<protein>
    <recommendedName>
        <fullName evidence="7 17">CDP-diacylglycerol--glycerol-3-phosphate 3-phosphatidyltransferase</fullName>
        <ecNumber evidence="6 17">2.7.8.5</ecNumber>
    </recommendedName>
</protein>
<comment type="pathway">
    <text evidence="3">Phospholipid metabolism; phosphatidylglycerol biosynthesis; phosphatidylglycerol from CDP-diacylglycerol: step 1/2.</text>
</comment>
<feature type="transmembrane region" description="Helical" evidence="19">
    <location>
        <begin position="12"/>
        <end position="34"/>
    </location>
</feature>
<dbReference type="RefSeq" id="WP_376844455.1">
    <property type="nucleotide sequence ID" value="NZ_JBHSFW010000001.1"/>
</dbReference>
<comment type="subcellular location">
    <subcellularLocation>
        <location evidence="2">Membrane</location>
        <topology evidence="2">Multi-pass membrane protein</topology>
    </subcellularLocation>
</comment>
<gene>
    <name evidence="20" type="primary">pgsA</name>
    <name evidence="20" type="ORF">ACFO4N_01555</name>
</gene>
<comment type="function">
    <text evidence="1">This protein catalyzes the committed step to the synthesis of the acidic phospholipids.</text>
</comment>
<evidence type="ECO:0000256" key="16">
    <source>
        <dbReference type="ARBA" id="ARBA00048586"/>
    </source>
</evidence>
<evidence type="ECO:0000256" key="7">
    <source>
        <dbReference type="ARBA" id="ARBA00014944"/>
    </source>
</evidence>
<dbReference type="InterPro" id="IPR043130">
    <property type="entry name" value="CDP-OH_PTrfase_TM_dom"/>
</dbReference>
<evidence type="ECO:0000256" key="11">
    <source>
        <dbReference type="ARBA" id="ARBA00022989"/>
    </source>
</evidence>
<dbReference type="PANTHER" id="PTHR14269:SF62">
    <property type="entry name" value="CDP-DIACYLGLYCEROL--GLYCEROL-3-PHOSPHATE 3-PHOSPHATIDYLTRANSFERASE 1, CHLOROPLASTIC"/>
    <property type="match status" value="1"/>
</dbReference>
<dbReference type="EC" id="2.7.8.5" evidence="6 17"/>
<name>A0ABV9GJX9_9BACL</name>
<keyword evidence="13 19" id="KW-0472">Membrane</keyword>
<dbReference type="GO" id="GO:0008444">
    <property type="term" value="F:CDP-diacylglycerol-glycerol-3-phosphate 3-phosphatidyltransferase activity"/>
    <property type="evidence" value="ECO:0007669"/>
    <property type="project" value="UniProtKB-EC"/>
</dbReference>
<evidence type="ECO:0000256" key="5">
    <source>
        <dbReference type="ARBA" id="ARBA00010441"/>
    </source>
</evidence>
<keyword evidence="14" id="KW-0594">Phospholipid biosynthesis</keyword>
<evidence type="ECO:0000256" key="3">
    <source>
        <dbReference type="ARBA" id="ARBA00005042"/>
    </source>
</evidence>